<dbReference type="RefSeq" id="WP_162659082.1">
    <property type="nucleotide sequence ID" value="NZ_LR593887.1"/>
</dbReference>
<accession>A0A6C2YQL9</accession>
<evidence type="ECO:0000313" key="2">
    <source>
        <dbReference type="Proteomes" id="UP000464378"/>
    </source>
</evidence>
<dbReference type="InParanoid" id="A0A6C2YQL9"/>
<evidence type="ECO:0000313" key="1">
    <source>
        <dbReference type="EMBL" id="VIP03938.1"/>
    </source>
</evidence>
<organism evidence="1">
    <name type="scientific">Tuwongella immobilis</name>
    <dbReference type="NCBI Taxonomy" id="692036"/>
    <lineage>
        <taxon>Bacteria</taxon>
        <taxon>Pseudomonadati</taxon>
        <taxon>Planctomycetota</taxon>
        <taxon>Planctomycetia</taxon>
        <taxon>Gemmatales</taxon>
        <taxon>Gemmataceae</taxon>
        <taxon>Tuwongella</taxon>
    </lineage>
</organism>
<dbReference type="EMBL" id="LR593887">
    <property type="protein sequence ID" value="VTS05243.1"/>
    <property type="molecule type" value="Genomic_DNA"/>
</dbReference>
<proteinExistence type="predicted"/>
<dbReference type="KEGG" id="tim:GMBLW1_52550"/>
<dbReference type="Proteomes" id="UP000464378">
    <property type="component" value="Chromosome"/>
</dbReference>
<sequence>MNKPIVMDPLPSWSRPALLGPQLKFAVTAGRVSCAEFGSHFAAIEWMAWYVQQQLHGTTSNLDIIQRMKTEIEAAASTDDPTQLLDRIAELQVLLWELNRRAGNGPVELLIAAHGKVSESLKGIQG</sequence>
<name>A0A6C2YQL9_9BACT</name>
<reference evidence="1" key="1">
    <citation type="submission" date="2019-04" db="EMBL/GenBank/DDBJ databases">
        <authorList>
            <consortium name="Science for Life Laboratories"/>
        </authorList>
    </citation>
    <scope>NUCLEOTIDE SEQUENCE</scope>
    <source>
        <strain evidence="1">MBLW1</strain>
    </source>
</reference>
<dbReference type="EMBL" id="LR586016">
    <property type="protein sequence ID" value="VIP03938.1"/>
    <property type="molecule type" value="Genomic_DNA"/>
</dbReference>
<dbReference type="AlphaFoldDB" id="A0A6C2YQL9"/>
<protein>
    <submittedName>
        <fullName evidence="1">Uncharacterized protein</fullName>
    </submittedName>
</protein>
<keyword evidence="2" id="KW-1185">Reference proteome</keyword>
<gene>
    <name evidence="1" type="ORF">GMBLW1_52550</name>
</gene>